<keyword evidence="6 8" id="KW-0503">Monooxygenase</keyword>
<dbReference type="GO" id="GO:0004497">
    <property type="term" value="F:monooxygenase activity"/>
    <property type="evidence" value="ECO:0007669"/>
    <property type="project" value="UniProtKB-KW"/>
</dbReference>
<evidence type="ECO:0000256" key="6">
    <source>
        <dbReference type="ARBA" id="ARBA00023033"/>
    </source>
</evidence>
<gene>
    <name evidence="9" type="ORF">DA73_0243095</name>
</gene>
<dbReference type="CDD" id="cd11053">
    <property type="entry name" value="CYP110-like"/>
    <property type="match status" value="1"/>
</dbReference>
<dbReference type="Gene3D" id="1.10.630.10">
    <property type="entry name" value="Cytochrome P450"/>
    <property type="match status" value="1"/>
</dbReference>
<dbReference type="RefSeq" id="WP_038083481.1">
    <property type="nucleotide sequence ID" value="NZ_JHEG04000001.1"/>
</dbReference>
<dbReference type="GO" id="GO:0020037">
    <property type="term" value="F:heme binding"/>
    <property type="evidence" value="ECO:0007669"/>
    <property type="project" value="InterPro"/>
</dbReference>
<keyword evidence="3 7" id="KW-0479">Metal-binding</keyword>
<evidence type="ECO:0000313" key="9">
    <source>
        <dbReference type="EMBL" id="KIE07784.1"/>
    </source>
</evidence>
<dbReference type="PANTHER" id="PTHR24291:SF50">
    <property type="entry name" value="BIFUNCTIONAL ALBAFLAVENONE MONOOXYGENASE_TERPENE SYNTHASE"/>
    <property type="match status" value="1"/>
</dbReference>
<dbReference type="PANTHER" id="PTHR24291">
    <property type="entry name" value="CYTOCHROME P450 FAMILY 4"/>
    <property type="match status" value="1"/>
</dbReference>
<sequence length="467" mass="53600">MKNQIPLPNRLKTPPLLQKIQWVVNPVGYMESAVQQYPDIFTGEVVGFGDTLVFVNHPQAIQEILTNARKKYTSPGKENKILVPLVGENSVLILDGQHHRQQRQLMMPPFHGDRMRAYAQTIRSLAKKVYDLIPQNTPFSIRDAMQDISLQVMLQTVFGVSEGERYQQLKHLLGQLTDVFQSPLTSSLLFFPFLQKDLGSWSLWGKFLRWREQIDEILYTEIAECRAKADPNRVDILSLLISAKDEQGQSMTDRELRDELITLLLAGNETTASAMAWGLYWIHRLPEVREKLLHELSLLGDSPDPMSIVKLPYLTAVCHETLRIHPVVMLTFARKVQEPVELLGHQLYPNTLLFGCIYLLHQREDLYPQPNEFRPERFLERQFSPYEFMPFGSGTRRCIGEALAQFELKLVLATLLSRYQFELASHQLEKPQRRGVTLAPGDKVKMIVRGKRQLEKSSQATALSVKS</sequence>
<dbReference type="GO" id="GO:0016705">
    <property type="term" value="F:oxidoreductase activity, acting on paired donors, with incorporation or reduction of molecular oxygen"/>
    <property type="evidence" value="ECO:0007669"/>
    <property type="project" value="InterPro"/>
</dbReference>
<dbReference type="PROSITE" id="PS00086">
    <property type="entry name" value="CYTOCHROME_P450"/>
    <property type="match status" value="1"/>
</dbReference>
<dbReference type="InterPro" id="IPR001128">
    <property type="entry name" value="Cyt_P450"/>
</dbReference>
<dbReference type="InterPro" id="IPR036396">
    <property type="entry name" value="Cyt_P450_sf"/>
</dbReference>
<evidence type="ECO:0000256" key="2">
    <source>
        <dbReference type="ARBA" id="ARBA00022617"/>
    </source>
</evidence>
<evidence type="ECO:0000256" key="3">
    <source>
        <dbReference type="ARBA" id="ARBA00022723"/>
    </source>
</evidence>
<dbReference type="GO" id="GO:0005506">
    <property type="term" value="F:iron ion binding"/>
    <property type="evidence" value="ECO:0007669"/>
    <property type="project" value="InterPro"/>
</dbReference>
<dbReference type="AlphaFoldDB" id="A0A0C1QQJ7"/>
<evidence type="ECO:0000256" key="1">
    <source>
        <dbReference type="ARBA" id="ARBA00010617"/>
    </source>
</evidence>
<keyword evidence="2 7" id="KW-0349">Heme</keyword>
<dbReference type="PRINTS" id="PR00463">
    <property type="entry name" value="EP450I"/>
</dbReference>
<comment type="cofactor">
    <cofactor evidence="7">
        <name>heme</name>
        <dbReference type="ChEBI" id="CHEBI:30413"/>
    </cofactor>
</comment>
<dbReference type="SUPFAM" id="SSF48264">
    <property type="entry name" value="Cytochrome P450"/>
    <property type="match status" value="1"/>
</dbReference>
<dbReference type="InterPro" id="IPR050196">
    <property type="entry name" value="Cytochrome_P450_Monoox"/>
</dbReference>
<dbReference type="InterPro" id="IPR017972">
    <property type="entry name" value="Cyt_P450_CS"/>
</dbReference>
<dbReference type="EMBL" id="JHEG02000059">
    <property type="protein sequence ID" value="KIE07784.1"/>
    <property type="molecule type" value="Genomic_DNA"/>
</dbReference>
<dbReference type="InterPro" id="IPR002401">
    <property type="entry name" value="Cyt_P450_E_grp-I"/>
</dbReference>
<name>A0A0C1QQJ7_9CYAN</name>
<comment type="similarity">
    <text evidence="1 8">Belongs to the cytochrome P450 family.</text>
</comment>
<evidence type="ECO:0000256" key="5">
    <source>
        <dbReference type="ARBA" id="ARBA00023004"/>
    </source>
</evidence>
<keyword evidence="4 8" id="KW-0560">Oxidoreductase</keyword>
<feature type="binding site" description="axial binding residue" evidence="7">
    <location>
        <position position="398"/>
    </location>
    <ligand>
        <name>heme</name>
        <dbReference type="ChEBI" id="CHEBI:30413"/>
    </ligand>
    <ligandPart>
        <name>Fe</name>
        <dbReference type="ChEBI" id="CHEBI:18248"/>
    </ligandPart>
</feature>
<reference evidence="9" key="1">
    <citation type="journal article" date="2015" name="Genome Announc.">
        <title>Draft Genome Sequence of Tolypothrix boutellei Strain VB521301.</title>
        <authorList>
            <person name="Chandrababunaidu M.M."/>
            <person name="Singh D."/>
            <person name="Sen D."/>
            <person name="Bhan S."/>
            <person name="Das S."/>
            <person name="Gupta A."/>
            <person name="Adhikary S.P."/>
            <person name="Tripathy S."/>
        </authorList>
    </citation>
    <scope>NUCLEOTIDE SEQUENCE</scope>
    <source>
        <strain evidence="9">VB521301</strain>
    </source>
</reference>
<organism evidence="9">
    <name type="scientific">Tolypothrix bouteillei VB521301</name>
    <dbReference type="NCBI Taxonomy" id="1479485"/>
    <lineage>
        <taxon>Bacteria</taxon>
        <taxon>Bacillati</taxon>
        <taxon>Cyanobacteriota</taxon>
        <taxon>Cyanophyceae</taxon>
        <taxon>Nostocales</taxon>
        <taxon>Tolypothrichaceae</taxon>
        <taxon>Tolypothrix</taxon>
    </lineage>
</organism>
<dbReference type="STRING" id="1479485.DA73_0243095"/>
<evidence type="ECO:0000256" key="7">
    <source>
        <dbReference type="PIRSR" id="PIRSR602401-1"/>
    </source>
</evidence>
<proteinExistence type="inferred from homology"/>
<dbReference type="PRINTS" id="PR00385">
    <property type="entry name" value="P450"/>
</dbReference>
<evidence type="ECO:0000256" key="4">
    <source>
        <dbReference type="ARBA" id="ARBA00023002"/>
    </source>
</evidence>
<accession>A0A0C1QQJ7</accession>
<dbReference type="Pfam" id="PF00067">
    <property type="entry name" value="p450"/>
    <property type="match status" value="1"/>
</dbReference>
<evidence type="ECO:0000256" key="8">
    <source>
        <dbReference type="RuleBase" id="RU000461"/>
    </source>
</evidence>
<comment type="caution">
    <text evidence="9">The sequence shown here is derived from an EMBL/GenBank/DDBJ whole genome shotgun (WGS) entry which is preliminary data.</text>
</comment>
<protein>
    <submittedName>
        <fullName evidence="9">Cytochrome P450</fullName>
    </submittedName>
</protein>
<keyword evidence="5 7" id="KW-0408">Iron</keyword>